<evidence type="ECO:0000313" key="1">
    <source>
        <dbReference type="EMBL" id="PQJ63446.1"/>
    </source>
</evidence>
<keyword evidence="2" id="KW-1185">Reference proteome</keyword>
<proteinExistence type="predicted"/>
<evidence type="ECO:0000313" key="2">
    <source>
        <dbReference type="Proteomes" id="UP000238707"/>
    </source>
</evidence>
<reference evidence="1 2" key="1">
    <citation type="submission" date="2016-12" db="EMBL/GenBank/DDBJ databases">
        <title>Diversity of luminous bacteria.</title>
        <authorList>
            <person name="Yoshizawa S."/>
            <person name="Kogure K."/>
        </authorList>
    </citation>
    <scope>NUCLEOTIDE SEQUENCE [LARGE SCALE GENOMIC DNA]</scope>
    <source>
        <strain evidence="1 2">LC2-408</strain>
    </source>
</reference>
<dbReference type="EMBL" id="MSCI01000001">
    <property type="protein sequence ID" value="PQJ63446.1"/>
    <property type="molecule type" value="Genomic_DNA"/>
</dbReference>
<accession>A0A2S7VMR5</accession>
<protein>
    <submittedName>
        <fullName evidence="1">Uncharacterized protein</fullName>
    </submittedName>
</protein>
<name>A0A2S7VMR5_9VIBR</name>
<organism evidence="1 2">
    <name type="scientific">Vibrio chagasii</name>
    <dbReference type="NCBI Taxonomy" id="170679"/>
    <lineage>
        <taxon>Bacteria</taxon>
        <taxon>Pseudomonadati</taxon>
        <taxon>Pseudomonadota</taxon>
        <taxon>Gammaproteobacteria</taxon>
        <taxon>Vibrionales</taxon>
        <taxon>Vibrionaceae</taxon>
        <taxon>Vibrio</taxon>
    </lineage>
</organism>
<dbReference type="Proteomes" id="UP000238707">
    <property type="component" value="Unassembled WGS sequence"/>
</dbReference>
<gene>
    <name evidence="1" type="ORF">BTO10_01095</name>
</gene>
<dbReference type="AlphaFoldDB" id="A0A2S7VMR5"/>
<comment type="caution">
    <text evidence="1">The sequence shown here is derived from an EMBL/GenBank/DDBJ whole genome shotgun (WGS) entry which is preliminary data.</text>
</comment>
<sequence length="62" mass="7237">MLIKVINEVMTMSELDRYCEQINLELTEQDVARLGWNKPMFSKRVATLSAVSLIALWVTCWF</sequence>